<evidence type="ECO:0000256" key="4">
    <source>
        <dbReference type="ARBA" id="ARBA00022723"/>
    </source>
</evidence>
<keyword evidence="5" id="KW-0560">Oxidoreductase</keyword>
<feature type="transmembrane region" description="Helical" evidence="9">
    <location>
        <begin position="20"/>
        <end position="42"/>
    </location>
</feature>
<evidence type="ECO:0000256" key="1">
    <source>
        <dbReference type="ARBA" id="ARBA00001971"/>
    </source>
</evidence>
<comment type="similarity">
    <text evidence="2">Belongs to the cytochrome P450 family.</text>
</comment>
<evidence type="ECO:0000256" key="6">
    <source>
        <dbReference type="ARBA" id="ARBA00023004"/>
    </source>
</evidence>
<dbReference type="GO" id="GO:0009403">
    <property type="term" value="P:toxin biosynthetic process"/>
    <property type="evidence" value="ECO:0007669"/>
    <property type="project" value="UniProtKB-ARBA"/>
</dbReference>
<keyword evidence="6 8" id="KW-0408">Iron</keyword>
<evidence type="ECO:0008006" key="12">
    <source>
        <dbReference type="Google" id="ProtNLM"/>
    </source>
</evidence>
<dbReference type="GO" id="GO:0016705">
    <property type="term" value="F:oxidoreductase activity, acting on paired donors, with incorporation or reduction of molecular oxygen"/>
    <property type="evidence" value="ECO:0007669"/>
    <property type="project" value="InterPro"/>
</dbReference>
<dbReference type="AlphaFoldDB" id="A0A438NH19"/>
<dbReference type="Gene3D" id="1.10.630.10">
    <property type="entry name" value="Cytochrome P450"/>
    <property type="match status" value="1"/>
</dbReference>
<evidence type="ECO:0000313" key="11">
    <source>
        <dbReference type="Proteomes" id="UP000288859"/>
    </source>
</evidence>
<feature type="binding site" description="axial binding residue" evidence="8">
    <location>
        <position position="450"/>
    </location>
    <ligand>
        <name>heme</name>
        <dbReference type="ChEBI" id="CHEBI:30413"/>
    </ligand>
    <ligandPart>
        <name>Fe</name>
        <dbReference type="ChEBI" id="CHEBI:18248"/>
    </ligandPart>
</feature>
<keyword evidence="9" id="KW-0472">Membrane</keyword>
<dbReference type="FunFam" id="1.10.630.10:FF:000047">
    <property type="entry name" value="Cytochrome P450 monooxygenase"/>
    <property type="match status" value="1"/>
</dbReference>
<dbReference type="OrthoDB" id="1470350at2759"/>
<proteinExistence type="inferred from homology"/>
<keyword evidence="9" id="KW-0812">Transmembrane</keyword>
<accession>A0A438NH19</accession>
<protein>
    <recommendedName>
        <fullName evidence="12">Isotrichodermin C-15 hydroxylase</fullName>
    </recommendedName>
</protein>
<dbReference type="GO" id="GO:0004497">
    <property type="term" value="F:monooxygenase activity"/>
    <property type="evidence" value="ECO:0007669"/>
    <property type="project" value="UniProtKB-KW"/>
</dbReference>
<name>A0A438NH19_EXOME</name>
<evidence type="ECO:0000256" key="3">
    <source>
        <dbReference type="ARBA" id="ARBA00022617"/>
    </source>
</evidence>
<dbReference type="Pfam" id="PF00067">
    <property type="entry name" value="p450"/>
    <property type="match status" value="1"/>
</dbReference>
<reference evidence="10 11" key="1">
    <citation type="submission" date="2017-03" db="EMBL/GenBank/DDBJ databases">
        <title>Genomes of endolithic fungi from Antarctica.</title>
        <authorList>
            <person name="Coleine C."/>
            <person name="Masonjones S."/>
            <person name="Stajich J.E."/>
        </authorList>
    </citation>
    <scope>NUCLEOTIDE SEQUENCE [LARGE SCALE GENOMIC DNA]</scope>
    <source>
        <strain evidence="10 11">CCFEE 6314</strain>
    </source>
</reference>
<dbReference type="EMBL" id="NAJM01000003">
    <property type="protein sequence ID" value="RVX75020.1"/>
    <property type="molecule type" value="Genomic_DNA"/>
</dbReference>
<evidence type="ECO:0000256" key="9">
    <source>
        <dbReference type="SAM" id="Phobius"/>
    </source>
</evidence>
<dbReference type="VEuPathDB" id="FungiDB:PV10_08423"/>
<evidence type="ECO:0000313" key="10">
    <source>
        <dbReference type="EMBL" id="RVX75020.1"/>
    </source>
</evidence>
<evidence type="ECO:0000256" key="5">
    <source>
        <dbReference type="ARBA" id="ARBA00023002"/>
    </source>
</evidence>
<dbReference type="PRINTS" id="PR00463">
    <property type="entry name" value="EP450I"/>
</dbReference>
<evidence type="ECO:0000256" key="2">
    <source>
        <dbReference type="ARBA" id="ARBA00010617"/>
    </source>
</evidence>
<keyword evidence="4 8" id="KW-0479">Metal-binding</keyword>
<sequence length="505" mass="56910">MTILLTKLAALLSSINSLSGLAILVVSVGLAVAIAYGLYNAFLHPLAAVPGPRLYAASNLPYLAALLAGRWPFVLSKLHDQYGPAVRFTPSDVSFITPQAWQTIYGHKKQGQLSFQKDKRLYRSALTDADNILLADDANHSRHRRLLAHAFSEKALRGQEGVLNHYLALLLSQLSKRADNGEVVNLVQWYNFTTFDIIGDLAFGEPFGCLAAGVYHPWVDTIFDGFKLAVLNQAIKRLPIAAPILRRFIPKQLVKNQMDHLKLSFEKAQKRLETGNTEREDFMSYILRFNDEKGMNPDEIGENANILILAGSETTATLLSGTTFWLLKNPSIYKKLVQEIRTMFAKEEDMTSITIAGAKYLLAVLSEGLRIYPPSPGGLGRVTPKGGAMVDGFQIPEGTVVSVPHWASYHSKHNFVRPDEFIPERWLNDPRFENDVRDVVQPFQFGPRNCLGKNLAYIEMRLILARMLWNFDIELMPDSEHWNEQNILSFWDKGPLNIRLHRVKR</sequence>
<dbReference type="InterPro" id="IPR036396">
    <property type="entry name" value="Cyt_P450_sf"/>
</dbReference>
<comment type="cofactor">
    <cofactor evidence="1 8">
        <name>heme</name>
        <dbReference type="ChEBI" id="CHEBI:30413"/>
    </cofactor>
</comment>
<organism evidence="10 11">
    <name type="scientific">Exophiala mesophila</name>
    <name type="common">Black yeast-like fungus</name>
    <dbReference type="NCBI Taxonomy" id="212818"/>
    <lineage>
        <taxon>Eukaryota</taxon>
        <taxon>Fungi</taxon>
        <taxon>Dikarya</taxon>
        <taxon>Ascomycota</taxon>
        <taxon>Pezizomycotina</taxon>
        <taxon>Eurotiomycetes</taxon>
        <taxon>Chaetothyriomycetidae</taxon>
        <taxon>Chaetothyriales</taxon>
        <taxon>Herpotrichiellaceae</taxon>
        <taxon>Exophiala</taxon>
    </lineage>
</organism>
<dbReference type="PANTHER" id="PTHR24305">
    <property type="entry name" value="CYTOCHROME P450"/>
    <property type="match status" value="1"/>
</dbReference>
<dbReference type="GO" id="GO:0005506">
    <property type="term" value="F:iron ion binding"/>
    <property type="evidence" value="ECO:0007669"/>
    <property type="project" value="InterPro"/>
</dbReference>
<evidence type="ECO:0000256" key="7">
    <source>
        <dbReference type="ARBA" id="ARBA00023033"/>
    </source>
</evidence>
<evidence type="ECO:0000256" key="8">
    <source>
        <dbReference type="PIRSR" id="PIRSR602401-1"/>
    </source>
</evidence>
<dbReference type="InterPro" id="IPR001128">
    <property type="entry name" value="Cyt_P450"/>
</dbReference>
<dbReference type="CDD" id="cd11058">
    <property type="entry name" value="CYP60B-like"/>
    <property type="match status" value="1"/>
</dbReference>
<dbReference type="SUPFAM" id="SSF48264">
    <property type="entry name" value="Cytochrome P450"/>
    <property type="match status" value="1"/>
</dbReference>
<dbReference type="GO" id="GO:0020037">
    <property type="term" value="F:heme binding"/>
    <property type="evidence" value="ECO:0007669"/>
    <property type="project" value="InterPro"/>
</dbReference>
<keyword evidence="3 8" id="KW-0349">Heme</keyword>
<comment type="caution">
    <text evidence="10">The sequence shown here is derived from an EMBL/GenBank/DDBJ whole genome shotgun (WGS) entry which is preliminary data.</text>
</comment>
<keyword evidence="9" id="KW-1133">Transmembrane helix</keyword>
<gene>
    <name evidence="10" type="ORF">B0A52_01297</name>
</gene>
<dbReference type="InterPro" id="IPR002401">
    <property type="entry name" value="Cyt_P450_E_grp-I"/>
</dbReference>
<dbReference type="Proteomes" id="UP000288859">
    <property type="component" value="Unassembled WGS sequence"/>
</dbReference>
<dbReference type="PANTHER" id="PTHR24305:SF210">
    <property type="entry name" value="CYTOCHROME P450 MONOOXYGENASE ASQL-RELATED"/>
    <property type="match status" value="1"/>
</dbReference>
<dbReference type="InterPro" id="IPR050121">
    <property type="entry name" value="Cytochrome_P450_monoxygenase"/>
</dbReference>
<dbReference type="PRINTS" id="PR00385">
    <property type="entry name" value="P450"/>
</dbReference>
<keyword evidence="7" id="KW-0503">Monooxygenase</keyword>